<feature type="transmembrane region" description="Helical" evidence="9">
    <location>
        <begin position="22"/>
        <end position="39"/>
    </location>
</feature>
<comment type="caution">
    <text evidence="14">The sequence shown here is derived from an EMBL/GenBank/DDBJ whole genome shotgun (WGS) entry which is preliminary data.</text>
</comment>
<dbReference type="NCBIfam" id="NF009284">
    <property type="entry name" value="PRK12644.1"/>
    <property type="match status" value="1"/>
</dbReference>
<feature type="transmembrane region" description="Helical" evidence="9">
    <location>
        <begin position="289"/>
        <end position="308"/>
    </location>
</feature>
<accession>A0ABP9PZN2</accession>
<feature type="transmembrane region" description="Helical" evidence="9">
    <location>
        <begin position="647"/>
        <end position="666"/>
    </location>
</feature>
<evidence type="ECO:0000256" key="3">
    <source>
        <dbReference type="ARBA" id="ARBA00022475"/>
    </source>
</evidence>
<reference evidence="15" key="1">
    <citation type="journal article" date="2019" name="Int. J. Syst. Evol. Microbiol.">
        <title>The Global Catalogue of Microorganisms (GCM) 10K type strain sequencing project: providing services to taxonomists for standard genome sequencing and annotation.</title>
        <authorList>
            <consortium name="The Broad Institute Genomics Platform"/>
            <consortium name="The Broad Institute Genome Sequencing Center for Infectious Disease"/>
            <person name="Wu L."/>
            <person name="Ma J."/>
        </authorList>
    </citation>
    <scope>NUCLEOTIDE SEQUENCE [LARGE SCALE GENOMIC DNA]</scope>
    <source>
        <strain evidence="15">JCM 18459</strain>
    </source>
</reference>
<evidence type="ECO:0000256" key="9">
    <source>
        <dbReference type="SAM" id="Phobius"/>
    </source>
</evidence>
<feature type="transmembrane region" description="Helical" evidence="9">
    <location>
        <begin position="598"/>
        <end position="617"/>
    </location>
</feature>
<dbReference type="InterPro" id="IPR050616">
    <property type="entry name" value="CPA3_Na-H_Antiporter_A"/>
</dbReference>
<name>A0ABP9PZN2_9ACTN</name>
<feature type="transmembrane region" description="Helical" evidence="9">
    <location>
        <begin position="743"/>
        <end position="762"/>
    </location>
</feature>
<evidence type="ECO:0000256" key="5">
    <source>
        <dbReference type="ARBA" id="ARBA00022989"/>
    </source>
</evidence>
<evidence type="ECO:0000256" key="6">
    <source>
        <dbReference type="ARBA" id="ARBA00023136"/>
    </source>
</evidence>
<protein>
    <submittedName>
        <fullName evidence="14">Na+/H+ antiporter subunit A</fullName>
    </submittedName>
</protein>
<dbReference type="PANTHER" id="PTHR43373">
    <property type="entry name" value="NA(+)/H(+) ANTIPORTER SUBUNIT"/>
    <property type="match status" value="1"/>
</dbReference>
<feature type="transmembrane region" description="Helical" evidence="9">
    <location>
        <begin position="200"/>
        <end position="222"/>
    </location>
</feature>
<dbReference type="EMBL" id="BAABKG010000005">
    <property type="protein sequence ID" value="GAA5154330.1"/>
    <property type="molecule type" value="Genomic_DNA"/>
</dbReference>
<feature type="transmembrane region" description="Helical" evidence="9">
    <location>
        <begin position="359"/>
        <end position="382"/>
    </location>
</feature>
<dbReference type="InterPro" id="IPR007182">
    <property type="entry name" value="MnhB"/>
</dbReference>
<comment type="subcellular location">
    <subcellularLocation>
        <location evidence="1">Cell membrane</location>
        <topology evidence="1">Multi-pass membrane protein</topology>
    </subcellularLocation>
    <subcellularLocation>
        <location evidence="7">Membrane</location>
        <topology evidence="7">Multi-pass membrane protein</topology>
    </subcellularLocation>
</comment>
<gene>
    <name evidence="14" type="ORF">GCM10023340_37720</name>
</gene>
<organism evidence="14 15">
    <name type="scientific">Nocardioides marinquilinus</name>
    <dbReference type="NCBI Taxonomy" id="1210400"/>
    <lineage>
        <taxon>Bacteria</taxon>
        <taxon>Bacillati</taxon>
        <taxon>Actinomycetota</taxon>
        <taxon>Actinomycetes</taxon>
        <taxon>Propionibacteriales</taxon>
        <taxon>Nocardioidaceae</taxon>
        <taxon>Nocardioides</taxon>
    </lineage>
</organism>
<dbReference type="PRINTS" id="PR01434">
    <property type="entry name" value="NADHDHGNASE5"/>
</dbReference>
<evidence type="ECO:0000313" key="14">
    <source>
        <dbReference type="EMBL" id="GAA5154330.1"/>
    </source>
</evidence>
<feature type="domain" description="Na+/H+ antiporter MnhB subunit-related protein" evidence="11">
    <location>
        <begin position="805"/>
        <end position="928"/>
    </location>
</feature>
<feature type="transmembrane region" description="Helical" evidence="9">
    <location>
        <begin position="101"/>
        <end position="119"/>
    </location>
</feature>
<feature type="transmembrane region" description="Helical" evidence="9">
    <location>
        <begin position="405"/>
        <end position="430"/>
    </location>
</feature>
<keyword evidence="15" id="KW-1185">Reference proteome</keyword>
<feature type="domain" description="MrpA C-terminal/MbhE" evidence="13">
    <location>
        <begin position="692"/>
        <end position="760"/>
    </location>
</feature>
<feature type="transmembrane region" description="Helical" evidence="9">
    <location>
        <begin position="624"/>
        <end position="641"/>
    </location>
</feature>
<feature type="transmembrane region" description="Helical" evidence="9">
    <location>
        <begin position="563"/>
        <end position="586"/>
    </location>
</feature>
<keyword evidence="3" id="KW-1003">Cell membrane</keyword>
<keyword evidence="5 9" id="KW-1133">Transmembrane helix</keyword>
<proteinExistence type="predicted"/>
<evidence type="ECO:0000256" key="8">
    <source>
        <dbReference type="SAM" id="MobiDB-lite"/>
    </source>
</evidence>
<keyword evidence="6 9" id="KW-0472">Membrane</keyword>
<feature type="transmembrane region" description="Helical" evidence="9">
    <location>
        <begin position="808"/>
        <end position="827"/>
    </location>
</feature>
<evidence type="ECO:0000256" key="1">
    <source>
        <dbReference type="ARBA" id="ARBA00004651"/>
    </source>
</evidence>
<evidence type="ECO:0000256" key="2">
    <source>
        <dbReference type="ARBA" id="ARBA00022448"/>
    </source>
</evidence>
<dbReference type="RefSeq" id="WP_345462343.1">
    <property type="nucleotide sequence ID" value="NZ_BAABKG010000005.1"/>
</dbReference>
<feature type="transmembrane region" description="Helical" evidence="9">
    <location>
        <begin position="262"/>
        <end position="282"/>
    </location>
</feature>
<feature type="transmembrane region" description="Helical" evidence="9">
    <location>
        <begin position="314"/>
        <end position="338"/>
    </location>
</feature>
<feature type="compositionally biased region" description="Acidic residues" evidence="8">
    <location>
        <begin position="958"/>
        <end position="968"/>
    </location>
</feature>
<feature type="transmembrane region" description="Helical" evidence="9">
    <location>
        <begin position="833"/>
        <end position="852"/>
    </location>
</feature>
<dbReference type="PANTHER" id="PTHR43373:SF1">
    <property type="entry name" value="NA(+)_H(+) ANTIPORTER SUBUNIT A"/>
    <property type="match status" value="1"/>
</dbReference>
<dbReference type="Pfam" id="PF04039">
    <property type="entry name" value="MnhB"/>
    <property type="match status" value="1"/>
</dbReference>
<dbReference type="Proteomes" id="UP001500221">
    <property type="component" value="Unassembled WGS sequence"/>
</dbReference>
<dbReference type="Gene3D" id="1.20.120.1200">
    <property type="entry name" value="NADH-ubiquinone/plastoquinone oxidoreductase chain 6, subunit NuoJ"/>
    <property type="match status" value="1"/>
</dbReference>
<feature type="transmembrane region" description="Helical" evidence="9">
    <location>
        <begin position="156"/>
        <end position="180"/>
    </location>
</feature>
<keyword evidence="4 7" id="KW-0812">Transmembrane</keyword>
<evidence type="ECO:0000259" key="11">
    <source>
        <dbReference type="Pfam" id="PF04039"/>
    </source>
</evidence>
<feature type="transmembrane region" description="Helical" evidence="9">
    <location>
        <begin position="907"/>
        <end position="931"/>
    </location>
</feature>
<dbReference type="Pfam" id="PF20501">
    <property type="entry name" value="MbhE"/>
    <property type="match status" value="1"/>
</dbReference>
<dbReference type="Pfam" id="PF00361">
    <property type="entry name" value="Proton_antipo_M"/>
    <property type="match status" value="1"/>
</dbReference>
<dbReference type="InterPro" id="IPR001750">
    <property type="entry name" value="ND/Mrp_TM"/>
</dbReference>
<evidence type="ECO:0000259" key="10">
    <source>
        <dbReference type="Pfam" id="PF00361"/>
    </source>
</evidence>
<dbReference type="InterPro" id="IPR025383">
    <property type="entry name" value="MrpA_C/MbhD"/>
</dbReference>
<feature type="transmembrane region" description="Helical" evidence="9">
    <location>
        <begin position="864"/>
        <end position="887"/>
    </location>
</feature>
<feature type="transmembrane region" description="Helical" evidence="9">
    <location>
        <begin position="686"/>
        <end position="704"/>
    </location>
</feature>
<feature type="domain" description="NADH:quinone oxidoreductase/Mrp antiporter transmembrane" evidence="10">
    <location>
        <begin position="121"/>
        <end position="390"/>
    </location>
</feature>
<evidence type="ECO:0000259" key="13">
    <source>
        <dbReference type="Pfam" id="PF20501"/>
    </source>
</evidence>
<feature type="transmembrane region" description="Helical" evidence="9">
    <location>
        <begin position="234"/>
        <end position="256"/>
    </location>
</feature>
<dbReference type="InterPro" id="IPR046806">
    <property type="entry name" value="MrpA_C/MbhE"/>
</dbReference>
<evidence type="ECO:0000313" key="15">
    <source>
        <dbReference type="Proteomes" id="UP001500221"/>
    </source>
</evidence>
<keyword evidence="2" id="KW-0813">Transport</keyword>
<evidence type="ECO:0000259" key="12">
    <source>
        <dbReference type="Pfam" id="PF13244"/>
    </source>
</evidence>
<feature type="domain" description="MrpA C-terminal/MbhD" evidence="12">
    <location>
        <begin position="607"/>
        <end position="670"/>
    </location>
</feature>
<evidence type="ECO:0000256" key="7">
    <source>
        <dbReference type="RuleBase" id="RU000320"/>
    </source>
</evidence>
<feature type="transmembrane region" description="Helical" evidence="9">
    <location>
        <begin position="125"/>
        <end position="144"/>
    </location>
</feature>
<dbReference type="InterPro" id="IPR042106">
    <property type="entry name" value="Nuo/plastoQ_OxRdtase_6_NuoJ"/>
</dbReference>
<feature type="transmembrane region" description="Helical" evidence="9">
    <location>
        <begin position="451"/>
        <end position="480"/>
    </location>
</feature>
<evidence type="ECO:0000256" key="4">
    <source>
        <dbReference type="ARBA" id="ARBA00022692"/>
    </source>
</evidence>
<feature type="transmembrane region" description="Helical" evidence="9">
    <location>
        <begin position="73"/>
        <end position="94"/>
    </location>
</feature>
<dbReference type="Pfam" id="PF13244">
    <property type="entry name" value="MbhD"/>
    <property type="match status" value="1"/>
</dbReference>
<sequence>MLAHAVAAAVAPALVRRLGRRAFAVLALVPVAAVVWALAQTGTVLDGETVWQRVSWIPTIDLQLDLTLDALRWLLVLVVAGVGAVVLLYCTWYFSDDSAGLVAFASTFIAFVGAMLGLVVSDNTLVLFVFWELTTVCSFLLIGFDPTNRAARLAAIQALVVTTLGGLAMLVGLLMLGQGAGTYSLTALVADPPGGTATSVALWLVLVGALSKSAIVPFQFWLPGAMAAPTPVSAYLHAASMVKAGLILVALLAPGFAEVAGWRPVLTALGALTMLLGGWRALRQVDIKLLLAYGTVSQLGFLLVVLAVGTRTAALAGVALVLAHALFKAALFLVVGVVDQATGTRDLHVLSGVGRRLPWVAVAAVLAGASMAGIPPLLGFVAKETMWAGLLELTEPDGPSGLPPWAGWVLVVAVLAGSCLTVAYTVRFLWGAFAAKPGVAPTEVARAGVPFVAGPVLLAALGLGLGFAGAALTDAVGVYADRLPAVGHDEYLALWHGWERPLLLTAVTVVVGGVLFVVRDPLCHLQVRMASPVSAVQVYQAGLRGVDRVAVEVTGFVQRGSAALYLAIILGVMVIGPGAAMVWALAGRSDLDLVAWDRLGQPIVGAVMIAAAIETVRSRRRLRAFILAGVTGYGCAVLFLLHGAPDIALTQVLVETLVLVVIVLVLRRLPDYFTDRPLRPIRFARMALAGAMGMVVTGALYVAGSSRLAVPDTADLVQRAYDFGYGRNIVNVTLVDVRAWDTFGEISVLVVAATGVASLIFVDTRSGGVRRLADAPSPERFDLQRSRPTWLAAPGTLSPDRRSIVFEVVTRLIFHGMVVFSFYLLLAGHNLPGGGFAAGLVTGLALMVRYLAGGRYELDEALPLDAGVVIGTGLFVAALSGLGPVAFGGEVLQTADVYLRLPWLGELHLVSSVGFDIGVYLVVVGLALDLLRTFGARLDRQILRAQREERTGTPEPSPADDETAASAT</sequence>
<feature type="region of interest" description="Disordered" evidence="8">
    <location>
        <begin position="945"/>
        <end position="968"/>
    </location>
</feature>
<feature type="transmembrane region" description="Helical" evidence="9">
    <location>
        <begin position="500"/>
        <end position="518"/>
    </location>
</feature>